<keyword evidence="1" id="KW-0479">Metal-binding</keyword>
<sequence>EKERERMSSLRVGGSGGHMDALNLNDSNIPVHNTISLSNSSLPAIGSLSELMVTNNGHSLYTTGANHGLSHNNGGDSHANTGAGGLYGGVGSRPTQQSSPHSNLNFLNLSQFDAQSIGGNHSSIDDLLGLSGGGRGLGSIPPLVSPLPHHSSLLSSQQSQSRGSSDESSEANHLLLSNIANYASMVSTSGAPTSLSSTMPFLLDTITSPQPSSICSLQSSSTLMSRFESQIRTIANDIQTTIQLHLNGLQMRKEQLLKQLEHIKQTYATVLSIAAQTDESLAVPLPQITFTRPDSALYKAVTTLGFLTTPALAVNCSATGDGVEAAIEGEATCFTITTRNCFNEELLIGGEHLDIEVLVTDPNSMSSSITIPHSLLDHNNGKYTVTYTIPRGLKLGQVHVSVSVNGLPITGSPFVVSIESQRVRNAWKRIATFGTEGSQIGQFCRPWGVAIVRLPNKEVHPFDHMSNSRRSPGAGREYLIAVADRSNNRIQLLKLSLSSAMASTSHSSSQSNSTSSIGSNLSNNGFGAHGMGNGGDDVSMSVLHVFGSGPGTRPGQFDRPAGIAINVQLGHIIVADKDNHRIQVFDISGTYLFKFGEKGSRPGQFCYPWDIDSCDQTSQILVSDTRNRRVQLFTPYGQYLWHCGQPLDSPRGVSFISSDKFVISDFNKHRLLVIDKTNASSKEDVTPKYIGFGEGSAWGEFLRPQGVVSSGATAIFCADSRNNRISIWNSATQSFDYLGEEVLSLDRPSGLAVTDNLLVVVDFGNNRIQICQR</sequence>
<dbReference type="Proteomes" id="UP000728032">
    <property type="component" value="Unassembled WGS sequence"/>
</dbReference>
<dbReference type="PANTHER" id="PTHR24104:SF48">
    <property type="entry name" value="PROTEIN WECH"/>
    <property type="match status" value="1"/>
</dbReference>
<feature type="repeat" description="Filamin" evidence="5">
    <location>
        <begin position="308"/>
        <end position="418"/>
    </location>
</feature>
<evidence type="ECO:0000256" key="4">
    <source>
        <dbReference type="ARBA" id="ARBA00022833"/>
    </source>
</evidence>
<dbReference type="InterPro" id="IPR011042">
    <property type="entry name" value="6-blade_b-propeller_TolB-like"/>
</dbReference>
<dbReference type="Gene3D" id="2.60.40.10">
    <property type="entry name" value="Immunoglobulins"/>
    <property type="match status" value="1"/>
</dbReference>
<keyword evidence="2" id="KW-0677">Repeat</keyword>
<feature type="compositionally biased region" description="Low complexity" evidence="7">
    <location>
        <begin position="139"/>
        <end position="163"/>
    </location>
</feature>
<dbReference type="Gene3D" id="2.40.10.500">
    <property type="match status" value="1"/>
</dbReference>
<evidence type="ECO:0000313" key="9">
    <source>
        <dbReference type="Proteomes" id="UP000728032"/>
    </source>
</evidence>
<feature type="region of interest" description="Disordered" evidence="7">
    <location>
        <begin position="139"/>
        <end position="170"/>
    </location>
</feature>
<dbReference type="AlphaFoldDB" id="A0A7R9LET7"/>
<dbReference type="GO" id="GO:0008270">
    <property type="term" value="F:zinc ion binding"/>
    <property type="evidence" value="ECO:0007669"/>
    <property type="project" value="UniProtKB-KW"/>
</dbReference>
<dbReference type="GO" id="GO:0043161">
    <property type="term" value="P:proteasome-mediated ubiquitin-dependent protein catabolic process"/>
    <property type="evidence" value="ECO:0007669"/>
    <property type="project" value="TreeGrafter"/>
</dbReference>
<feature type="compositionally biased region" description="Polar residues" evidence="7">
    <location>
        <begin position="93"/>
        <end position="104"/>
    </location>
</feature>
<feature type="compositionally biased region" description="Gly residues" evidence="7">
    <location>
        <begin position="82"/>
        <end position="91"/>
    </location>
</feature>
<feature type="repeat" description="NHL" evidence="6">
    <location>
        <begin position="551"/>
        <end position="588"/>
    </location>
</feature>
<evidence type="ECO:0000256" key="7">
    <source>
        <dbReference type="SAM" id="MobiDB-lite"/>
    </source>
</evidence>
<dbReference type="SUPFAM" id="SSF81296">
    <property type="entry name" value="E set domains"/>
    <property type="match status" value="1"/>
</dbReference>
<dbReference type="GO" id="GO:0000209">
    <property type="term" value="P:protein polyubiquitination"/>
    <property type="evidence" value="ECO:0007669"/>
    <property type="project" value="TreeGrafter"/>
</dbReference>
<dbReference type="Pfam" id="PF00630">
    <property type="entry name" value="Filamin"/>
    <property type="match status" value="1"/>
</dbReference>
<proteinExistence type="predicted"/>
<protein>
    <submittedName>
        <fullName evidence="8">Uncharacterized protein</fullName>
    </submittedName>
</protein>
<feature type="region of interest" description="Disordered" evidence="7">
    <location>
        <begin position="68"/>
        <end position="104"/>
    </location>
</feature>
<organism evidence="8">
    <name type="scientific">Oppiella nova</name>
    <dbReference type="NCBI Taxonomy" id="334625"/>
    <lineage>
        <taxon>Eukaryota</taxon>
        <taxon>Metazoa</taxon>
        <taxon>Ecdysozoa</taxon>
        <taxon>Arthropoda</taxon>
        <taxon>Chelicerata</taxon>
        <taxon>Arachnida</taxon>
        <taxon>Acari</taxon>
        <taxon>Acariformes</taxon>
        <taxon>Sarcoptiformes</taxon>
        <taxon>Oribatida</taxon>
        <taxon>Brachypylina</taxon>
        <taxon>Oppioidea</taxon>
        <taxon>Oppiidae</taxon>
        <taxon>Oppiella</taxon>
    </lineage>
</organism>
<dbReference type="InterPro" id="IPR014756">
    <property type="entry name" value="Ig_E-set"/>
</dbReference>
<evidence type="ECO:0000256" key="1">
    <source>
        <dbReference type="ARBA" id="ARBA00022723"/>
    </source>
</evidence>
<dbReference type="PROSITE" id="PS51125">
    <property type="entry name" value="NHL"/>
    <property type="match status" value="2"/>
</dbReference>
<gene>
    <name evidence="8" type="ORF">ONB1V03_LOCUS2397</name>
</gene>
<dbReference type="EMBL" id="CAJPVJ010000543">
    <property type="protein sequence ID" value="CAG2162808.1"/>
    <property type="molecule type" value="Genomic_DNA"/>
</dbReference>
<dbReference type="InterPro" id="IPR001298">
    <property type="entry name" value="Filamin/ABP280_rpt"/>
</dbReference>
<feature type="repeat" description="NHL" evidence="6">
    <location>
        <begin position="592"/>
        <end position="636"/>
    </location>
</feature>
<evidence type="ECO:0000313" key="8">
    <source>
        <dbReference type="EMBL" id="CAD7640122.1"/>
    </source>
</evidence>
<feature type="non-terminal residue" evidence="8">
    <location>
        <position position="773"/>
    </location>
</feature>
<dbReference type="SMART" id="SM00557">
    <property type="entry name" value="IG_FLMN"/>
    <property type="match status" value="1"/>
</dbReference>
<reference evidence="8" key="1">
    <citation type="submission" date="2020-11" db="EMBL/GenBank/DDBJ databases">
        <authorList>
            <person name="Tran Van P."/>
        </authorList>
    </citation>
    <scope>NUCLEOTIDE SEQUENCE</scope>
</reference>
<dbReference type="PROSITE" id="PS50194">
    <property type="entry name" value="FILAMIN_REPEAT"/>
    <property type="match status" value="1"/>
</dbReference>
<feature type="compositionally biased region" description="Polar residues" evidence="7">
    <location>
        <begin position="68"/>
        <end position="80"/>
    </location>
</feature>
<dbReference type="InterPro" id="IPR001258">
    <property type="entry name" value="NHL_repeat"/>
</dbReference>
<dbReference type="InterPro" id="IPR017868">
    <property type="entry name" value="Filamin/ABP280_repeat-like"/>
</dbReference>
<dbReference type="PANTHER" id="PTHR24104">
    <property type="entry name" value="E3 UBIQUITIN-PROTEIN LIGASE NHLRC1-RELATED"/>
    <property type="match status" value="1"/>
</dbReference>
<dbReference type="InterPro" id="IPR050952">
    <property type="entry name" value="TRIM-NHL_E3_ligases"/>
</dbReference>
<dbReference type="EMBL" id="OC915368">
    <property type="protein sequence ID" value="CAD7640122.1"/>
    <property type="molecule type" value="Genomic_DNA"/>
</dbReference>
<accession>A0A7R9LET7</accession>
<evidence type="ECO:0000256" key="6">
    <source>
        <dbReference type="PROSITE-ProRule" id="PRU00504"/>
    </source>
</evidence>
<dbReference type="Pfam" id="PF01436">
    <property type="entry name" value="NHL"/>
    <property type="match status" value="2"/>
</dbReference>
<evidence type="ECO:0000256" key="5">
    <source>
        <dbReference type="PROSITE-ProRule" id="PRU00087"/>
    </source>
</evidence>
<evidence type="ECO:0000256" key="3">
    <source>
        <dbReference type="ARBA" id="ARBA00022771"/>
    </source>
</evidence>
<dbReference type="OrthoDB" id="342730at2759"/>
<keyword evidence="3" id="KW-0863">Zinc-finger</keyword>
<dbReference type="Gene3D" id="2.120.10.30">
    <property type="entry name" value="TolB, C-terminal domain"/>
    <property type="match status" value="1"/>
</dbReference>
<evidence type="ECO:0000256" key="2">
    <source>
        <dbReference type="ARBA" id="ARBA00022737"/>
    </source>
</evidence>
<dbReference type="SUPFAM" id="SSF101898">
    <property type="entry name" value="NHL repeat"/>
    <property type="match status" value="1"/>
</dbReference>
<dbReference type="InterPro" id="IPR013783">
    <property type="entry name" value="Ig-like_fold"/>
</dbReference>
<keyword evidence="4" id="KW-0862">Zinc</keyword>
<keyword evidence="9" id="KW-1185">Reference proteome</keyword>
<name>A0A7R9LET7_9ACAR</name>
<dbReference type="GO" id="GO:0061630">
    <property type="term" value="F:ubiquitin protein ligase activity"/>
    <property type="evidence" value="ECO:0007669"/>
    <property type="project" value="TreeGrafter"/>
</dbReference>